<accession>A0A1I9YCN5</accession>
<evidence type="ECO:0000313" key="1">
    <source>
        <dbReference type="EMBL" id="APA84068.2"/>
    </source>
</evidence>
<dbReference type="AlphaFoldDB" id="A0A1I9YCN5"/>
<reference evidence="1" key="2">
    <citation type="submission" date="2021-06" db="EMBL/GenBank/DDBJ databases">
        <authorList>
            <person name="Rogers T.H."/>
            <person name="Ramsay J.P."/>
            <person name="Wang P."/>
            <person name="Terpolilli J."/>
        </authorList>
    </citation>
    <scope>NUCLEOTIDE SEQUENCE [LARGE SCALE GENOMIC DNA]</scope>
    <source>
        <strain evidence="1">WSM5005</strain>
    </source>
</reference>
<dbReference type="STRING" id="754502.BJG93_00610"/>
<organism evidence="1 2">
    <name type="scientific">Paraburkholderia sprentiae WSM5005</name>
    <dbReference type="NCBI Taxonomy" id="754502"/>
    <lineage>
        <taxon>Bacteria</taxon>
        <taxon>Pseudomonadati</taxon>
        <taxon>Pseudomonadota</taxon>
        <taxon>Betaproteobacteria</taxon>
        <taxon>Burkholderiales</taxon>
        <taxon>Burkholderiaceae</taxon>
        <taxon>Paraburkholderia</taxon>
    </lineage>
</organism>
<dbReference type="Pfam" id="PF10117">
    <property type="entry name" value="McrBC"/>
    <property type="match status" value="1"/>
</dbReference>
<dbReference type="RefSeq" id="WP_051374430.1">
    <property type="nucleotide sequence ID" value="NZ_CP017561.2"/>
</dbReference>
<dbReference type="InterPro" id="IPR019292">
    <property type="entry name" value="McrC"/>
</dbReference>
<dbReference type="Proteomes" id="UP000179860">
    <property type="component" value="Chromosome 1"/>
</dbReference>
<gene>
    <name evidence="1" type="ORF">BJG93_00610</name>
</gene>
<dbReference type="REBASE" id="166316">
    <property type="entry name" value="Psp5005McrBCP"/>
</dbReference>
<evidence type="ECO:0000313" key="2">
    <source>
        <dbReference type="Proteomes" id="UP000179860"/>
    </source>
</evidence>
<keyword evidence="2" id="KW-1185">Reference proteome</keyword>
<name>A0A1I9YCN5_9BURK</name>
<dbReference type="PANTHER" id="PTHR38733:SF1">
    <property type="entry name" value="TYPE IV METHYL-DIRECTED RESTRICTION ENZYME ECOKMCRBC"/>
    <property type="match status" value="1"/>
</dbReference>
<protein>
    <submittedName>
        <fullName evidence="1">McrC family protein</fullName>
    </submittedName>
</protein>
<sequence>MTYGFEAFRYVNGHTLAAQQYVGVFQFGPHTIEVLPKVGGGDDHNVRRNLVAMLMLALDLDVAEGETAHVAAQKHGILEILIRLFCDKLFAQVHRGLVRRYEPREENLPVLRGRLAVAEQLRRNAGNPERLFCRFDEFQEDNALNVVLKAAVRLLLGVAQTLENQRKLTELLLVFEGVADCQRGVLPWHRVAFDRLSDRYKACFKLAELFLKNEPPDVGGGRRVAFSLFFDMNTLFEEYIGRKAMRVFRRHGIAGTLQGPQKYVAFDGGTGRDTFLMKPDVVGSRNGCAEWILDTKWKELSPDEARDGVAQSDLYQMYAYSSCYGCPDVVLLYPHHESLGTVAGVRRTYSLNPWAKNPGVGEARRVKVATIDLADLATVAEQLERIIFSAEREGASTPMAKEGATAETAFGRADLVPLANVPLLSDCVS</sequence>
<dbReference type="PANTHER" id="PTHR38733">
    <property type="entry name" value="PROTEIN MCRC"/>
    <property type="match status" value="1"/>
</dbReference>
<proteinExistence type="predicted"/>
<dbReference type="KEGG" id="pspw:BJG93_00610"/>
<dbReference type="EMBL" id="CP017561">
    <property type="protein sequence ID" value="APA84068.2"/>
    <property type="molecule type" value="Genomic_DNA"/>
</dbReference>
<reference evidence="1" key="1">
    <citation type="submission" date="2016-09" db="EMBL/GenBank/DDBJ databases">
        <title>The Complete Genome of Burkholderia sprentiae wsm5005.</title>
        <authorList>
            <person name="De Meyer S."/>
            <person name="Wang P."/>
            <person name="Terpolilli J."/>
        </authorList>
    </citation>
    <scope>NUCLEOTIDE SEQUENCE [LARGE SCALE GENOMIC DNA]</scope>
    <source>
        <strain evidence="1">WSM5005</strain>
    </source>
</reference>